<dbReference type="PANTHER" id="PTHR47963">
    <property type="entry name" value="DEAD-BOX ATP-DEPENDENT RNA HELICASE 47, MITOCHONDRIAL"/>
    <property type="match status" value="1"/>
</dbReference>
<dbReference type="SUPFAM" id="SSF52540">
    <property type="entry name" value="P-loop containing nucleoside triphosphate hydrolases"/>
    <property type="match status" value="1"/>
</dbReference>
<evidence type="ECO:0000313" key="12">
    <source>
        <dbReference type="EMBL" id="KAB1987470.1"/>
    </source>
</evidence>
<keyword evidence="5" id="KW-0547">Nucleotide-binding</keyword>
<comment type="caution">
    <text evidence="12">The sequence shown here is derived from an EMBL/GenBank/DDBJ whole genome shotgun (WGS) entry which is preliminary data.</text>
</comment>
<dbReference type="GO" id="GO:0046872">
    <property type="term" value="F:metal ion binding"/>
    <property type="evidence" value="ECO:0007669"/>
    <property type="project" value="UniProtKB-KW"/>
</dbReference>
<evidence type="ECO:0000256" key="7">
    <source>
        <dbReference type="ARBA" id="ARBA00022806"/>
    </source>
</evidence>
<dbReference type="Pfam" id="PF18019">
    <property type="entry name" value="Cas3_HD"/>
    <property type="match status" value="1"/>
</dbReference>
<keyword evidence="9" id="KW-0051">Antiviral defense</keyword>
<keyword evidence="7" id="KW-0347">Helicase</keyword>
<dbReference type="PANTHER" id="PTHR47963:SF9">
    <property type="entry name" value="CRISPR-ASSOCIATED ENDONUCLEASE_HELICASE CAS3"/>
    <property type="match status" value="1"/>
</dbReference>
<dbReference type="CDD" id="cd17930">
    <property type="entry name" value="DEXHc_cas3"/>
    <property type="match status" value="1"/>
</dbReference>
<dbReference type="InterPro" id="IPR038257">
    <property type="entry name" value="CRISPR-assoc_Cas3_HD_sf"/>
</dbReference>
<evidence type="ECO:0000256" key="1">
    <source>
        <dbReference type="ARBA" id="ARBA00006847"/>
    </source>
</evidence>
<dbReference type="CDD" id="cd09641">
    <property type="entry name" value="Cas3''_I"/>
    <property type="match status" value="1"/>
</dbReference>
<dbReference type="Pfam" id="PF22590">
    <property type="entry name" value="Cas3-like_C_2"/>
    <property type="match status" value="1"/>
</dbReference>
<comment type="similarity">
    <text evidence="2">In the central section; belongs to the CRISPR-associated helicase Cas3 family.</text>
</comment>
<keyword evidence="3" id="KW-0540">Nuclease</keyword>
<dbReference type="GO" id="GO:0004518">
    <property type="term" value="F:nuclease activity"/>
    <property type="evidence" value="ECO:0007669"/>
    <property type="project" value="UniProtKB-KW"/>
</dbReference>
<dbReference type="NCBIfam" id="TIGR01596">
    <property type="entry name" value="cas3_HD"/>
    <property type="match status" value="1"/>
</dbReference>
<reference evidence="12 13" key="1">
    <citation type="submission" date="2019-09" db="EMBL/GenBank/DDBJ databases">
        <title>Isolation and identification of active actinomycetes.</title>
        <authorList>
            <person name="Yu Z."/>
            <person name="Han C."/>
            <person name="Yu B."/>
        </authorList>
    </citation>
    <scope>NUCLEOTIDE SEQUENCE [LARGE SCALE GENOMIC DNA]</scope>
    <source>
        <strain evidence="12 13">NEAU-H2</strain>
    </source>
</reference>
<evidence type="ECO:0000256" key="4">
    <source>
        <dbReference type="ARBA" id="ARBA00022723"/>
    </source>
</evidence>
<feature type="compositionally biased region" description="Basic and acidic residues" evidence="10">
    <location>
        <begin position="568"/>
        <end position="579"/>
    </location>
</feature>
<evidence type="ECO:0000256" key="8">
    <source>
        <dbReference type="ARBA" id="ARBA00022840"/>
    </source>
</evidence>
<proteinExistence type="inferred from homology"/>
<evidence type="ECO:0000256" key="10">
    <source>
        <dbReference type="SAM" id="MobiDB-lite"/>
    </source>
</evidence>
<dbReference type="GO" id="GO:0051607">
    <property type="term" value="P:defense response to virus"/>
    <property type="evidence" value="ECO:0007669"/>
    <property type="project" value="UniProtKB-KW"/>
</dbReference>
<keyword evidence="8" id="KW-0067">ATP-binding</keyword>
<dbReference type="EMBL" id="WBKG01000013">
    <property type="protein sequence ID" value="KAB1987470.1"/>
    <property type="molecule type" value="Genomic_DNA"/>
</dbReference>
<dbReference type="GO" id="GO:0005524">
    <property type="term" value="F:ATP binding"/>
    <property type="evidence" value="ECO:0007669"/>
    <property type="project" value="UniProtKB-KW"/>
</dbReference>
<dbReference type="InterPro" id="IPR041372">
    <property type="entry name" value="Cas3_C"/>
</dbReference>
<dbReference type="AlphaFoldDB" id="A0A7J5DFW7"/>
<gene>
    <name evidence="12" type="primary">cas3</name>
    <name evidence="12" type="ORF">F8144_17240</name>
</gene>
<evidence type="ECO:0000256" key="6">
    <source>
        <dbReference type="ARBA" id="ARBA00022801"/>
    </source>
</evidence>
<accession>A0A7J5DFW7</accession>
<dbReference type="SMART" id="SM00490">
    <property type="entry name" value="HELICc"/>
    <property type="match status" value="1"/>
</dbReference>
<keyword evidence="13" id="KW-1185">Reference proteome</keyword>
<dbReference type="Proteomes" id="UP000442990">
    <property type="component" value="Unassembled WGS sequence"/>
</dbReference>
<dbReference type="Pfam" id="PF18395">
    <property type="entry name" value="Cas3_C"/>
    <property type="match status" value="1"/>
</dbReference>
<evidence type="ECO:0000259" key="11">
    <source>
        <dbReference type="PROSITE" id="PS51643"/>
    </source>
</evidence>
<dbReference type="InterPro" id="IPR050547">
    <property type="entry name" value="DEAD_box_RNA_helicases"/>
</dbReference>
<organism evidence="12 13">
    <name type="scientific">Streptomyces triticiradicis</name>
    <dbReference type="NCBI Taxonomy" id="2651189"/>
    <lineage>
        <taxon>Bacteria</taxon>
        <taxon>Bacillati</taxon>
        <taxon>Actinomycetota</taxon>
        <taxon>Actinomycetes</taxon>
        <taxon>Kitasatosporales</taxon>
        <taxon>Streptomycetaceae</taxon>
        <taxon>Streptomyces</taxon>
    </lineage>
</organism>
<dbReference type="Gene3D" id="3.40.50.300">
    <property type="entry name" value="P-loop containing nucleotide triphosphate hydrolases"/>
    <property type="match status" value="2"/>
</dbReference>
<sequence length="954" mass="104831">MGVVEDARIDGIDLTPWGKYDRVLRAVYPLLFHMLDVAAIAGEVWDRFLTGGQRRLIAAGLGVPQSEARSLVMFYAGLHDLGKLSQFQEHEAYPWARMSEALRADTDGWHRIPHERASMHSVLQLLREAGYAADTSDSPGVRVAQILGGHHGRFLQVDIDGAAKTSRVNLALGGERWQDLRRRYFALVRHLTGATTVPPQVSVPAAVLMTGVGVIADRLASQRHYWLPKAQAPAFSAGEHYAQALKDAPALLDQSGLPRVVLPPASFTRVHRGLAAPNDLQASLIRQLTLAVGEKGPGIAVITDATGGGKTAAALEAARIFNTSGDTAGIAWLLPTTATADAAYDLLEQYVAAHRPGRAPVSLVHSYSWLNTAYTDHRLTFCGGSTTDEFWPEDHQAGPDTQRPEDRVTVPDGWLRGWDRALLAQFTVATHDQALMAALPVRFSALRMLALSGRTIIIDEVHSMTPFMQQMLTRLLHWLGALGSPVVILSATLPTRSSGELVRSYLAGAGHARRSTADLHCAPAYPGWVFAAAADASVTRMDPAAGAAHAARHRRTATLRLHPVRHPSHTDPDDAPERESRVERISAEITPVVEDGGCAAVVCATVADAQDTYRHLLNAFTWPDGPDSELVLLHARLPGHQREALTRMIRERLGRTGTRPTRLVVVTTSLLDMSLDIDVDVMVSDLASLDRLLQRLGRLWRFEHLWGKGNDRRPAWVRRLKHPRLSILEPTDHQGRTLLPPAWRALEPMIFPHATAAHLARQPQHTFTLPDDVQDLIEAVHGDATELARTTPVLERLHTAYQDRRSNEEHLSTLHLVPSPRHTHSLSDLHRQHLHAREAATRLGVMPRRLLPVYRTPAGTLTLDPAGTGLLQLDREPTPGQIREILQHTLPVPAAWVADHRGEHRSPAVWNNHALLADVVLLQHDITSPGAAVRFGRHTLRLDPVLGLVAQHGE</sequence>
<name>A0A7J5DFW7_9ACTN</name>
<dbReference type="InterPro" id="IPR027417">
    <property type="entry name" value="P-loop_NTPase"/>
</dbReference>
<evidence type="ECO:0000256" key="5">
    <source>
        <dbReference type="ARBA" id="ARBA00022741"/>
    </source>
</evidence>
<dbReference type="GO" id="GO:0016787">
    <property type="term" value="F:hydrolase activity"/>
    <property type="evidence" value="ECO:0007669"/>
    <property type="project" value="UniProtKB-KW"/>
</dbReference>
<dbReference type="InterPro" id="IPR054712">
    <property type="entry name" value="Cas3-like_dom"/>
</dbReference>
<feature type="compositionally biased region" description="Basic residues" evidence="10">
    <location>
        <begin position="557"/>
        <end position="567"/>
    </location>
</feature>
<dbReference type="Gene3D" id="1.10.3210.30">
    <property type="match status" value="1"/>
</dbReference>
<feature type="region of interest" description="Disordered" evidence="10">
    <location>
        <begin position="557"/>
        <end position="579"/>
    </location>
</feature>
<comment type="similarity">
    <text evidence="1">In the N-terminal section; belongs to the CRISPR-associated nuclease Cas3-HD family.</text>
</comment>
<evidence type="ECO:0000256" key="3">
    <source>
        <dbReference type="ARBA" id="ARBA00022722"/>
    </source>
</evidence>
<dbReference type="InterPro" id="IPR006474">
    <property type="entry name" value="Helicase_Cas3_CRISPR-ass_core"/>
</dbReference>
<dbReference type="InterPro" id="IPR006483">
    <property type="entry name" value="CRISPR-assoc_Cas3_HD"/>
</dbReference>
<evidence type="ECO:0000256" key="9">
    <source>
        <dbReference type="ARBA" id="ARBA00023118"/>
    </source>
</evidence>
<dbReference type="NCBIfam" id="TIGR01587">
    <property type="entry name" value="cas3_core"/>
    <property type="match status" value="1"/>
</dbReference>
<protein>
    <submittedName>
        <fullName evidence="12">CRISPR-associated helicase Cas3</fullName>
    </submittedName>
</protein>
<dbReference type="PROSITE" id="PS51643">
    <property type="entry name" value="HD_CAS3"/>
    <property type="match status" value="1"/>
</dbReference>
<dbReference type="GO" id="GO:0003723">
    <property type="term" value="F:RNA binding"/>
    <property type="evidence" value="ECO:0007669"/>
    <property type="project" value="TreeGrafter"/>
</dbReference>
<keyword evidence="4" id="KW-0479">Metal-binding</keyword>
<feature type="domain" description="HD Cas3-type" evidence="11">
    <location>
        <begin position="23"/>
        <end position="219"/>
    </location>
</feature>
<dbReference type="InterPro" id="IPR001650">
    <property type="entry name" value="Helicase_C-like"/>
</dbReference>
<evidence type="ECO:0000256" key="2">
    <source>
        <dbReference type="ARBA" id="ARBA00009046"/>
    </source>
</evidence>
<dbReference type="GO" id="GO:0003724">
    <property type="term" value="F:RNA helicase activity"/>
    <property type="evidence" value="ECO:0007669"/>
    <property type="project" value="TreeGrafter"/>
</dbReference>
<keyword evidence="6" id="KW-0378">Hydrolase</keyword>
<evidence type="ECO:0000313" key="13">
    <source>
        <dbReference type="Proteomes" id="UP000442990"/>
    </source>
</evidence>